<feature type="compositionally biased region" description="Low complexity" evidence="2">
    <location>
        <begin position="17"/>
        <end position="26"/>
    </location>
</feature>
<evidence type="ECO:0000313" key="5">
    <source>
        <dbReference type="Proteomes" id="UP001156389"/>
    </source>
</evidence>
<comment type="caution">
    <text evidence="4">The sequence shown here is derived from an EMBL/GenBank/DDBJ whole genome shotgun (WGS) entry which is preliminary data.</text>
</comment>
<feature type="compositionally biased region" description="Pro residues" evidence="2">
    <location>
        <begin position="158"/>
        <end position="172"/>
    </location>
</feature>
<keyword evidence="3" id="KW-0812">Transmembrane</keyword>
<dbReference type="Gene3D" id="2.40.260.10">
    <property type="entry name" value="Sortase"/>
    <property type="match status" value="1"/>
</dbReference>
<reference evidence="4 5" key="1">
    <citation type="submission" date="2021-10" db="EMBL/GenBank/DDBJ databases">
        <title>Streptomyces gossypii sp. nov., isolated from soil collected from cotton field.</title>
        <authorList>
            <person name="Ge X."/>
            <person name="Chen X."/>
            <person name="Liu W."/>
        </authorList>
    </citation>
    <scope>NUCLEOTIDE SEQUENCE [LARGE SCALE GENOMIC DNA]</scope>
    <source>
        <strain evidence="4 5">N2-109</strain>
    </source>
</reference>
<dbReference type="RefSeq" id="WP_260216127.1">
    <property type="nucleotide sequence ID" value="NZ_JAJAGO010000002.1"/>
</dbReference>
<feature type="compositionally biased region" description="Basic residues" evidence="2">
    <location>
        <begin position="269"/>
        <end position="283"/>
    </location>
</feature>
<dbReference type="EMBL" id="JAJAGO010000002">
    <property type="protein sequence ID" value="MCT2589140.1"/>
    <property type="molecule type" value="Genomic_DNA"/>
</dbReference>
<feature type="transmembrane region" description="Helical" evidence="3">
    <location>
        <begin position="318"/>
        <end position="340"/>
    </location>
</feature>
<evidence type="ECO:0000256" key="2">
    <source>
        <dbReference type="SAM" id="MobiDB-lite"/>
    </source>
</evidence>
<keyword evidence="1" id="KW-0378">Hydrolase</keyword>
<evidence type="ECO:0000313" key="4">
    <source>
        <dbReference type="EMBL" id="MCT2589140.1"/>
    </source>
</evidence>
<feature type="compositionally biased region" description="Gly residues" evidence="2">
    <location>
        <begin position="7"/>
        <end position="16"/>
    </location>
</feature>
<feature type="region of interest" description="Disordered" evidence="2">
    <location>
        <begin position="1"/>
        <end position="303"/>
    </location>
</feature>
<protein>
    <submittedName>
        <fullName evidence="4">Class E sortase</fullName>
    </submittedName>
</protein>
<proteinExistence type="predicted"/>
<sequence length="533" mass="57041">MTSVRPGHGGAGGDPYGGDPYEGDPSGEQHGGERYSGDPYGADQYVADPYAPPDPYAQPGAYEAAVDALADPLTDPLPGRLPGPEPGDTGPVDTAEVAGAPMTPVTAHSSPWFRPAQEPQRPQTQHSGVAETGWPPDTASYYEPYTAPYTEPYTEPVEPAPAPAPAPAPEPVNPAASHWAAPPDPAAGPMTPRVEWGSDLPASHGDVSETAALPLAELNLQQGPVPEPAPQPPAPARPRARSAASRAEEDERDSTVGLRRPEGAELGRAARRKAATTKGRSRKSTAPAAPPPRAGTRLEARRAARAAKDGPAVILSRFIGEVFITFGVLMLLFVAYQLWWTNVLAHQAAGKAVDDLEDRWKQSPERKPGKFEAGEGFAIMYIPKLDIRVPVAEGVDKQSVLDKGMVGHYDAKSGLKTAMPWDKKGNFSVAGHRNTHGEPFRYINKLVDGDVIIVETADTYYTYKMHSRLPSTSPSNTTVVQPVPPQSGFTKPGRYVTLTTCTPEFTSKYRLIVWGKMVEERPRSKGKPDALVG</sequence>
<accession>A0ABT2JMP5</accession>
<dbReference type="NCBIfam" id="TIGR01076">
    <property type="entry name" value="sortase_fam"/>
    <property type="match status" value="1"/>
</dbReference>
<keyword evidence="3" id="KW-0472">Membrane</keyword>
<evidence type="ECO:0000256" key="3">
    <source>
        <dbReference type="SAM" id="Phobius"/>
    </source>
</evidence>
<dbReference type="Pfam" id="PF04203">
    <property type="entry name" value="Sortase"/>
    <property type="match status" value="1"/>
</dbReference>
<dbReference type="CDD" id="cd05830">
    <property type="entry name" value="Sortase_E"/>
    <property type="match status" value="1"/>
</dbReference>
<name>A0ABT2JMP5_9ACTN</name>
<dbReference type="InterPro" id="IPR053465">
    <property type="entry name" value="Sortase_Class_E"/>
</dbReference>
<dbReference type="SUPFAM" id="SSF63817">
    <property type="entry name" value="Sortase"/>
    <property type="match status" value="1"/>
</dbReference>
<dbReference type="InterPro" id="IPR023365">
    <property type="entry name" value="Sortase_dom-sf"/>
</dbReference>
<dbReference type="Proteomes" id="UP001156389">
    <property type="component" value="Unassembled WGS sequence"/>
</dbReference>
<evidence type="ECO:0000256" key="1">
    <source>
        <dbReference type="ARBA" id="ARBA00022801"/>
    </source>
</evidence>
<keyword evidence="5" id="KW-1185">Reference proteome</keyword>
<gene>
    <name evidence="4" type="ORF">LHJ74_04175</name>
</gene>
<organism evidence="4 5">
    <name type="scientific">Streptomyces gossypii</name>
    <dbReference type="NCBI Taxonomy" id="2883101"/>
    <lineage>
        <taxon>Bacteria</taxon>
        <taxon>Bacillati</taxon>
        <taxon>Actinomycetota</taxon>
        <taxon>Actinomycetes</taxon>
        <taxon>Kitasatosporales</taxon>
        <taxon>Streptomycetaceae</taxon>
        <taxon>Streptomyces</taxon>
    </lineage>
</organism>
<feature type="compositionally biased region" description="Low complexity" evidence="2">
    <location>
        <begin position="141"/>
        <end position="157"/>
    </location>
</feature>
<keyword evidence="3" id="KW-1133">Transmembrane helix</keyword>
<feature type="compositionally biased region" description="Pro residues" evidence="2">
    <location>
        <begin position="225"/>
        <end position="236"/>
    </location>
</feature>
<dbReference type="InterPro" id="IPR005754">
    <property type="entry name" value="Sortase"/>
</dbReference>
<dbReference type="InterPro" id="IPR042003">
    <property type="entry name" value="Sortase_E"/>
</dbReference>
<dbReference type="NCBIfam" id="NF033747">
    <property type="entry name" value="class_E_sortase"/>
    <property type="match status" value="1"/>
</dbReference>